<dbReference type="Proteomes" id="UP000295110">
    <property type="component" value="Unassembled WGS sequence"/>
</dbReference>
<feature type="transmembrane region" description="Helical" evidence="5">
    <location>
        <begin position="166"/>
        <end position="186"/>
    </location>
</feature>
<gene>
    <name evidence="6" type="ORF">EV671_1003134</name>
</gene>
<evidence type="ECO:0000256" key="2">
    <source>
        <dbReference type="ARBA" id="ARBA00022692"/>
    </source>
</evidence>
<evidence type="ECO:0000313" key="7">
    <source>
        <dbReference type="Proteomes" id="UP000295110"/>
    </source>
</evidence>
<feature type="transmembrane region" description="Helical" evidence="5">
    <location>
        <begin position="219"/>
        <end position="238"/>
    </location>
</feature>
<name>A0A4R3VIA2_ROSSA</name>
<comment type="caution">
    <text evidence="6">The sequence shown here is derived from an EMBL/GenBank/DDBJ whole genome shotgun (WGS) entry which is preliminary data.</text>
</comment>
<organism evidence="6 7">
    <name type="scientific">Roseateles saccharophilus</name>
    <name type="common">Pseudomonas saccharophila</name>
    <dbReference type="NCBI Taxonomy" id="304"/>
    <lineage>
        <taxon>Bacteria</taxon>
        <taxon>Pseudomonadati</taxon>
        <taxon>Pseudomonadota</taxon>
        <taxon>Betaproteobacteria</taxon>
        <taxon>Burkholderiales</taxon>
        <taxon>Sphaerotilaceae</taxon>
        <taxon>Roseateles</taxon>
    </lineage>
</organism>
<evidence type="ECO:0000256" key="3">
    <source>
        <dbReference type="ARBA" id="ARBA00022989"/>
    </source>
</evidence>
<feature type="transmembrane region" description="Helical" evidence="5">
    <location>
        <begin position="193"/>
        <end position="213"/>
    </location>
</feature>
<reference evidence="6 7" key="1">
    <citation type="submission" date="2019-03" db="EMBL/GenBank/DDBJ databases">
        <title>Genomic Encyclopedia of Type Strains, Phase IV (KMG-IV): sequencing the most valuable type-strain genomes for metagenomic binning, comparative biology and taxonomic classification.</title>
        <authorList>
            <person name="Goeker M."/>
        </authorList>
    </citation>
    <scope>NUCLEOTIDE SEQUENCE [LARGE SCALE GENOMIC DNA]</scope>
    <source>
        <strain evidence="6 7">DSM 654</strain>
    </source>
</reference>
<dbReference type="EMBL" id="SMBU01000003">
    <property type="protein sequence ID" value="TCV03479.1"/>
    <property type="molecule type" value="Genomic_DNA"/>
</dbReference>
<keyword evidence="7" id="KW-1185">Reference proteome</keyword>
<dbReference type="InterPro" id="IPR051598">
    <property type="entry name" value="TSUP/Inactive_protease-like"/>
</dbReference>
<dbReference type="PANTHER" id="PTHR43701:SF2">
    <property type="entry name" value="MEMBRANE TRANSPORTER PROTEIN YJNA-RELATED"/>
    <property type="match status" value="1"/>
</dbReference>
<evidence type="ECO:0000256" key="1">
    <source>
        <dbReference type="ARBA" id="ARBA00004141"/>
    </source>
</evidence>
<dbReference type="GO" id="GO:0005886">
    <property type="term" value="C:plasma membrane"/>
    <property type="evidence" value="ECO:0007669"/>
    <property type="project" value="UniProtKB-SubCell"/>
</dbReference>
<feature type="transmembrane region" description="Helical" evidence="5">
    <location>
        <begin position="73"/>
        <end position="91"/>
    </location>
</feature>
<dbReference type="InterPro" id="IPR002781">
    <property type="entry name" value="TM_pro_TauE-like"/>
</dbReference>
<comment type="similarity">
    <text evidence="5">Belongs to the 4-toluene sulfonate uptake permease (TSUP) (TC 2.A.102) family.</text>
</comment>
<evidence type="ECO:0000256" key="4">
    <source>
        <dbReference type="ARBA" id="ARBA00023136"/>
    </source>
</evidence>
<feature type="transmembrane region" description="Helical" evidence="5">
    <location>
        <begin position="49"/>
        <end position="67"/>
    </location>
</feature>
<evidence type="ECO:0000313" key="6">
    <source>
        <dbReference type="EMBL" id="TCV03479.1"/>
    </source>
</evidence>
<accession>A0A4R3VIA2</accession>
<dbReference type="RefSeq" id="WP_207911082.1">
    <property type="nucleotide sequence ID" value="NZ_CBCSGL010000002.1"/>
</dbReference>
<feature type="transmembrane region" description="Helical" evidence="5">
    <location>
        <begin position="12"/>
        <end position="37"/>
    </location>
</feature>
<dbReference type="Pfam" id="PF01925">
    <property type="entry name" value="TauE"/>
    <property type="match status" value="1"/>
</dbReference>
<sequence length="274" mass="27031">MPLDATGLSLVMGAAVGLVLALTGAGGGILAVPLLVFGLHLQMAQAAPIGLLAVGLAAALGALLGLRDGSVRYRAALLIGLTGMLVAPLGVRLAQRLPNAPVMATFAALLGWVAWRGLRQGSRAAREAKRPAARAPVCAMNPATGRLSWRAPCTALLALTGSLSGLLSGLLGVGGGFVIVPMLAGISNVPPRGVVATSMAVIALVSVGGVLGAATQGTLAWPVALPFAAGAVLALLAGRRLSARLAGPRLQQAFGAIAAAVALLLLLRAVGAAT</sequence>
<comment type="subcellular location">
    <subcellularLocation>
        <location evidence="5">Cell membrane</location>
        <topology evidence="5">Multi-pass membrane protein</topology>
    </subcellularLocation>
    <subcellularLocation>
        <location evidence="1">Membrane</location>
        <topology evidence="1">Multi-pass membrane protein</topology>
    </subcellularLocation>
</comment>
<feature type="transmembrane region" description="Helical" evidence="5">
    <location>
        <begin position="98"/>
        <end position="115"/>
    </location>
</feature>
<keyword evidence="3 5" id="KW-1133">Transmembrane helix</keyword>
<keyword evidence="5" id="KW-1003">Cell membrane</keyword>
<proteinExistence type="inferred from homology"/>
<keyword evidence="2 5" id="KW-0812">Transmembrane</keyword>
<protein>
    <recommendedName>
        <fullName evidence="5">Probable membrane transporter protein</fullName>
    </recommendedName>
</protein>
<evidence type="ECO:0000256" key="5">
    <source>
        <dbReference type="RuleBase" id="RU363041"/>
    </source>
</evidence>
<feature type="transmembrane region" description="Helical" evidence="5">
    <location>
        <begin position="250"/>
        <end position="271"/>
    </location>
</feature>
<dbReference type="AlphaFoldDB" id="A0A4R3VIA2"/>
<keyword evidence="4 5" id="KW-0472">Membrane</keyword>
<dbReference type="PANTHER" id="PTHR43701">
    <property type="entry name" value="MEMBRANE TRANSPORTER PROTEIN MJ0441-RELATED"/>
    <property type="match status" value="1"/>
</dbReference>